<evidence type="ECO:0000259" key="1">
    <source>
        <dbReference type="Pfam" id="PF12781"/>
    </source>
</evidence>
<name>A0ABC9WI87_GRUJA</name>
<dbReference type="Pfam" id="PF12781">
    <property type="entry name" value="AAA_9"/>
    <property type="match status" value="1"/>
</dbReference>
<evidence type="ECO:0000259" key="2">
    <source>
        <dbReference type="Pfam" id="PF18198"/>
    </source>
</evidence>
<evidence type="ECO:0000313" key="3">
    <source>
        <dbReference type="EMBL" id="GAB0184524.1"/>
    </source>
</evidence>
<dbReference type="InterPro" id="IPR026983">
    <property type="entry name" value="DHC"/>
</dbReference>
<proteinExistence type="predicted"/>
<accession>A0ABC9WI87</accession>
<dbReference type="InterPro" id="IPR027417">
    <property type="entry name" value="P-loop_NTPase"/>
</dbReference>
<gene>
    <name evidence="3" type="ORF">GRJ2_000917700</name>
</gene>
<sequence length="299" mass="33772">MLTDDAAIAARSNEGLPGDRMSTENATVLTNCVRWPLMIDPQQQGIKWIKNKYGADLKVIRLGQKGYIKIEDKESVVLGRIMKNGNRNFVKENRGSRYMEITRMDLAKSYEESSPAAPVVFILSPRADPLEDIETEYSSSSEESHPDFCVFIIAKPAPTPEERIIPQGILENSIKITSEPPTGMLDNLHAALYSFDEVPWEDLHYLFGEIMYGGHIIDAWDPRLCCVYLQEFIGLPVVKNVLDDILGMLAKEFNMAEIMRKTIAWSCYALVCLPECERMNLLLSEICRSQTTGRQSEGK</sequence>
<dbReference type="PANTHER" id="PTHR46961:SF20">
    <property type="entry name" value="LOW QUALITY PROTEIN: DYNEIN BETA CHAIN, CILIARY-LIKE"/>
    <property type="match status" value="1"/>
</dbReference>
<dbReference type="PANTHER" id="PTHR46961">
    <property type="entry name" value="DYNEIN HEAVY CHAIN 1, AXONEMAL-LIKE PROTEIN"/>
    <property type="match status" value="1"/>
</dbReference>
<dbReference type="InterPro" id="IPR035706">
    <property type="entry name" value="AAA_9"/>
</dbReference>
<dbReference type="Gene3D" id="3.40.50.300">
    <property type="entry name" value="P-loop containing nucleotide triphosphate hydrolases"/>
    <property type="match status" value="1"/>
</dbReference>
<dbReference type="AlphaFoldDB" id="A0ABC9WI87"/>
<dbReference type="Proteomes" id="UP001623348">
    <property type="component" value="Unassembled WGS sequence"/>
</dbReference>
<dbReference type="EMBL" id="BAAFJT010000002">
    <property type="protein sequence ID" value="GAB0184524.1"/>
    <property type="molecule type" value="Genomic_DNA"/>
</dbReference>
<keyword evidence="4" id="KW-1185">Reference proteome</keyword>
<dbReference type="InterPro" id="IPR042219">
    <property type="entry name" value="AAA_lid_11_sf"/>
</dbReference>
<dbReference type="Gene3D" id="1.10.8.720">
    <property type="entry name" value="Region D6 of dynein motor"/>
    <property type="match status" value="1"/>
</dbReference>
<reference evidence="3 4" key="1">
    <citation type="submission" date="2024-06" db="EMBL/GenBank/DDBJ databases">
        <title>The draft genome of Grus japonensis, version 3.</title>
        <authorList>
            <person name="Nabeshima K."/>
            <person name="Suzuki S."/>
            <person name="Onuma M."/>
        </authorList>
    </citation>
    <scope>NUCLEOTIDE SEQUENCE [LARGE SCALE GENOMIC DNA]</scope>
    <source>
        <strain evidence="3 4">451A</strain>
    </source>
</reference>
<dbReference type="Pfam" id="PF18198">
    <property type="entry name" value="AAA_lid_11"/>
    <property type="match status" value="1"/>
</dbReference>
<feature type="domain" description="Dynein heavy chain AAA lid" evidence="2">
    <location>
        <begin position="188"/>
        <end position="239"/>
    </location>
</feature>
<organism evidence="3 4">
    <name type="scientific">Grus japonensis</name>
    <name type="common">Japanese crane</name>
    <name type="synonym">Red-crowned crane</name>
    <dbReference type="NCBI Taxonomy" id="30415"/>
    <lineage>
        <taxon>Eukaryota</taxon>
        <taxon>Metazoa</taxon>
        <taxon>Chordata</taxon>
        <taxon>Craniata</taxon>
        <taxon>Vertebrata</taxon>
        <taxon>Euteleostomi</taxon>
        <taxon>Archelosauria</taxon>
        <taxon>Archosauria</taxon>
        <taxon>Dinosauria</taxon>
        <taxon>Saurischia</taxon>
        <taxon>Theropoda</taxon>
        <taxon>Coelurosauria</taxon>
        <taxon>Aves</taxon>
        <taxon>Neognathae</taxon>
        <taxon>Neoaves</taxon>
        <taxon>Gruiformes</taxon>
        <taxon>Gruidae</taxon>
        <taxon>Grus</taxon>
    </lineage>
</organism>
<dbReference type="InterPro" id="IPR041658">
    <property type="entry name" value="AAA_lid_11"/>
</dbReference>
<comment type="caution">
    <text evidence="3">The sequence shown here is derived from an EMBL/GenBank/DDBJ whole genome shotgun (WGS) entry which is preliminary data.</text>
</comment>
<protein>
    <submittedName>
        <fullName evidence="3">Dynein axonemal heavy chain 11</fullName>
    </submittedName>
</protein>
<evidence type="ECO:0000313" key="4">
    <source>
        <dbReference type="Proteomes" id="UP001623348"/>
    </source>
</evidence>
<feature type="domain" description="Dynein heavy chain ATP-binding dynein motor region" evidence="1">
    <location>
        <begin position="13"/>
        <end position="69"/>
    </location>
</feature>